<dbReference type="RefSeq" id="WP_255930173.1">
    <property type="nucleotide sequence ID" value="NZ_JANFNH010000026.1"/>
</dbReference>
<keyword evidence="3" id="KW-1185">Reference proteome</keyword>
<organism evidence="2 3">
    <name type="scientific">Streptantibioticus rubrisoli</name>
    <dbReference type="NCBI Taxonomy" id="1387313"/>
    <lineage>
        <taxon>Bacteria</taxon>
        <taxon>Bacillati</taxon>
        <taxon>Actinomycetota</taxon>
        <taxon>Actinomycetes</taxon>
        <taxon>Kitasatosporales</taxon>
        <taxon>Streptomycetaceae</taxon>
        <taxon>Streptantibioticus</taxon>
    </lineage>
</organism>
<gene>
    <name evidence="2" type="ORF">NON19_20615</name>
</gene>
<reference evidence="2 3" key="1">
    <citation type="submission" date="2022-06" db="EMBL/GenBank/DDBJ databases">
        <title>Draft genome sequence of type strain Streptomyces rubrisoli DSM 42083.</title>
        <authorList>
            <person name="Duangmal K."/>
            <person name="Klaysubun C."/>
        </authorList>
    </citation>
    <scope>NUCLEOTIDE SEQUENCE [LARGE SCALE GENOMIC DNA]</scope>
    <source>
        <strain evidence="2 3">DSM 42083</strain>
    </source>
</reference>
<dbReference type="Proteomes" id="UP001206206">
    <property type="component" value="Unassembled WGS sequence"/>
</dbReference>
<accession>A0ABT1PG68</accession>
<evidence type="ECO:0000313" key="2">
    <source>
        <dbReference type="EMBL" id="MCQ4044366.1"/>
    </source>
</evidence>
<feature type="transmembrane region" description="Helical" evidence="1">
    <location>
        <begin position="25"/>
        <end position="45"/>
    </location>
</feature>
<proteinExistence type="predicted"/>
<comment type="caution">
    <text evidence="2">The sequence shown here is derived from an EMBL/GenBank/DDBJ whole genome shotgun (WGS) entry which is preliminary data.</text>
</comment>
<sequence>MKIADIMDSAAPGEAGPMPVVWRRALLLVPGLVALSIGLFAVYWIASDAHAAEQAAACVVIGTPWTVYASAYAALMCGLAGFGLHFVLSRGVRRRGWVLASAWQGRVSSLTALVGWVPLATEALNIYFLYRPDPSGGVNCEGWGIIHSVLSLLT</sequence>
<name>A0ABT1PG68_9ACTN</name>
<feature type="transmembrane region" description="Helical" evidence="1">
    <location>
        <begin position="65"/>
        <end position="88"/>
    </location>
</feature>
<evidence type="ECO:0000256" key="1">
    <source>
        <dbReference type="SAM" id="Phobius"/>
    </source>
</evidence>
<keyword evidence="1" id="KW-1133">Transmembrane helix</keyword>
<dbReference type="EMBL" id="JANFNH010000026">
    <property type="protein sequence ID" value="MCQ4044366.1"/>
    <property type="molecule type" value="Genomic_DNA"/>
</dbReference>
<protein>
    <submittedName>
        <fullName evidence="2">Uncharacterized protein</fullName>
    </submittedName>
</protein>
<keyword evidence="1" id="KW-0472">Membrane</keyword>
<keyword evidence="1" id="KW-0812">Transmembrane</keyword>
<evidence type="ECO:0000313" key="3">
    <source>
        <dbReference type="Proteomes" id="UP001206206"/>
    </source>
</evidence>